<dbReference type="Proteomes" id="UP000315295">
    <property type="component" value="Unassembled WGS sequence"/>
</dbReference>
<accession>A0A540MQ38</accession>
<name>A0A540MQ38_MALBA</name>
<dbReference type="AlphaFoldDB" id="A0A540MQ38"/>
<evidence type="ECO:0000313" key="1">
    <source>
        <dbReference type="EMBL" id="TQE00894.1"/>
    </source>
</evidence>
<dbReference type="EMBL" id="VIEB01000204">
    <property type="protein sequence ID" value="TQE00894.1"/>
    <property type="molecule type" value="Genomic_DNA"/>
</dbReference>
<comment type="caution">
    <text evidence="1">The sequence shown here is derived from an EMBL/GenBank/DDBJ whole genome shotgun (WGS) entry which is preliminary data.</text>
</comment>
<gene>
    <name evidence="1" type="ORF">C1H46_013434</name>
</gene>
<evidence type="ECO:0000313" key="2">
    <source>
        <dbReference type="Proteomes" id="UP000315295"/>
    </source>
</evidence>
<protein>
    <submittedName>
        <fullName evidence="1">Uncharacterized protein</fullName>
    </submittedName>
</protein>
<organism evidence="1 2">
    <name type="scientific">Malus baccata</name>
    <name type="common">Siberian crab apple</name>
    <name type="synonym">Pyrus baccata</name>
    <dbReference type="NCBI Taxonomy" id="106549"/>
    <lineage>
        <taxon>Eukaryota</taxon>
        <taxon>Viridiplantae</taxon>
        <taxon>Streptophyta</taxon>
        <taxon>Embryophyta</taxon>
        <taxon>Tracheophyta</taxon>
        <taxon>Spermatophyta</taxon>
        <taxon>Magnoliopsida</taxon>
        <taxon>eudicotyledons</taxon>
        <taxon>Gunneridae</taxon>
        <taxon>Pentapetalae</taxon>
        <taxon>rosids</taxon>
        <taxon>fabids</taxon>
        <taxon>Rosales</taxon>
        <taxon>Rosaceae</taxon>
        <taxon>Amygdaloideae</taxon>
        <taxon>Maleae</taxon>
        <taxon>Malus</taxon>
    </lineage>
</organism>
<sequence length="140" mass="15687">MVALQVSQVPVSRRFRCHSSNPPSRQSPTRRLHTLASDLRSGLSFPWLSEGHQGLEAHNATGGTNLYYSIMVCNHSEITREGKNRIEILYGNLMENNKNKNSQSSMSNTFSPSELRLPGGFPQFSSNANQGWTRFGSVRF</sequence>
<keyword evidence="2" id="KW-1185">Reference proteome</keyword>
<reference evidence="1 2" key="1">
    <citation type="journal article" date="2019" name="G3 (Bethesda)">
        <title>Sequencing of a Wild Apple (Malus baccata) Genome Unravels the Differences Between Cultivated and Wild Apple Species Regarding Disease Resistance and Cold Tolerance.</title>
        <authorList>
            <person name="Chen X."/>
        </authorList>
    </citation>
    <scope>NUCLEOTIDE SEQUENCE [LARGE SCALE GENOMIC DNA]</scope>
    <source>
        <strain evidence="2">cv. Shandingzi</strain>
        <tissue evidence="1">Leaves</tissue>
    </source>
</reference>
<proteinExistence type="predicted"/>